<dbReference type="PROSITE" id="PS50943">
    <property type="entry name" value="HTH_CROC1"/>
    <property type="match status" value="1"/>
</dbReference>
<dbReference type="Pfam" id="PF01381">
    <property type="entry name" value="HTH_3"/>
    <property type="match status" value="1"/>
</dbReference>
<sequence length="75" mass="8338">MREWLKEIRKQKGLTQLQAAKLSGISRSYYADIERGSANASGAAAKLIADALEFEMSIFFADVRRVSSQNKKKSA</sequence>
<evidence type="ECO:0000259" key="2">
    <source>
        <dbReference type="PROSITE" id="PS50943"/>
    </source>
</evidence>
<dbReference type="GO" id="GO:0003677">
    <property type="term" value="F:DNA binding"/>
    <property type="evidence" value="ECO:0007669"/>
    <property type="project" value="UniProtKB-KW"/>
</dbReference>
<organism evidence="3">
    <name type="scientific">Paenibacillus sp. BIHB 4019</name>
    <dbReference type="NCBI Taxonomy" id="1870819"/>
    <lineage>
        <taxon>Bacteria</taxon>
        <taxon>Bacillati</taxon>
        <taxon>Bacillota</taxon>
        <taxon>Bacilli</taxon>
        <taxon>Bacillales</taxon>
        <taxon>Paenibacillaceae</taxon>
        <taxon>Paenibacillus</taxon>
    </lineage>
</organism>
<dbReference type="InterPro" id="IPR001387">
    <property type="entry name" value="Cro/C1-type_HTH"/>
</dbReference>
<dbReference type="GO" id="GO:0003700">
    <property type="term" value="F:DNA-binding transcription factor activity"/>
    <property type="evidence" value="ECO:0007669"/>
    <property type="project" value="TreeGrafter"/>
</dbReference>
<dbReference type="EMBL" id="CP016808">
    <property type="protein sequence ID" value="ANY67278.1"/>
    <property type="molecule type" value="Genomic_DNA"/>
</dbReference>
<dbReference type="InterPro" id="IPR010982">
    <property type="entry name" value="Lambda_DNA-bd_dom_sf"/>
</dbReference>
<dbReference type="Gene3D" id="1.10.260.40">
    <property type="entry name" value="lambda repressor-like DNA-binding domains"/>
    <property type="match status" value="1"/>
</dbReference>
<evidence type="ECO:0000313" key="3">
    <source>
        <dbReference type="EMBL" id="ANY67278.1"/>
    </source>
</evidence>
<dbReference type="CDD" id="cd00093">
    <property type="entry name" value="HTH_XRE"/>
    <property type="match status" value="1"/>
</dbReference>
<evidence type="ECO:0000256" key="1">
    <source>
        <dbReference type="ARBA" id="ARBA00023125"/>
    </source>
</evidence>
<dbReference type="InterPro" id="IPR050807">
    <property type="entry name" value="TransReg_Diox_bact_type"/>
</dbReference>
<dbReference type="AlphaFoldDB" id="A0A1B2DHT7"/>
<feature type="domain" description="HTH cro/C1-type" evidence="2">
    <location>
        <begin position="5"/>
        <end position="59"/>
    </location>
</feature>
<dbReference type="PANTHER" id="PTHR46797:SF1">
    <property type="entry name" value="METHYLPHOSPHONATE SYNTHASE"/>
    <property type="match status" value="1"/>
</dbReference>
<keyword evidence="1" id="KW-0238">DNA-binding</keyword>
<name>A0A1B2DHT7_9BACL</name>
<gene>
    <name evidence="3" type="ORF">BBD42_12950</name>
</gene>
<dbReference type="GO" id="GO:0005829">
    <property type="term" value="C:cytosol"/>
    <property type="evidence" value="ECO:0007669"/>
    <property type="project" value="TreeGrafter"/>
</dbReference>
<proteinExistence type="predicted"/>
<protein>
    <recommendedName>
        <fullName evidence="2">HTH cro/C1-type domain-containing protein</fullName>
    </recommendedName>
</protein>
<dbReference type="SUPFAM" id="SSF47413">
    <property type="entry name" value="lambda repressor-like DNA-binding domains"/>
    <property type="match status" value="1"/>
</dbReference>
<accession>A0A1B2DHT7</accession>
<dbReference type="RefSeq" id="WP_099518487.1">
    <property type="nucleotide sequence ID" value="NZ_CP016808.1"/>
</dbReference>
<dbReference type="PANTHER" id="PTHR46797">
    <property type="entry name" value="HTH-TYPE TRANSCRIPTIONAL REGULATOR"/>
    <property type="match status" value="1"/>
</dbReference>
<dbReference type="SMART" id="SM00530">
    <property type="entry name" value="HTH_XRE"/>
    <property type="match status" value="1"/>
</dbReference>
<reference evidence="3" key="1">
    <citation type="submission" date="2016-08" db="EMBL/GenBank/DDBJ databases">
        <title>Complete Genome Seqeunce of Paenibacillus sp. BIHB 4019 from tea rhizoplane.</title>
        <authorList>
            <person name="Thakur R."/>
            <person name="Swarnkar M.K."/>
            <person name="Gulati A."/>
        </authorList>
    </citation>
    <scope>NUCLEOTIDE SEQUENCE [LARGE SCALE GENOMIC DNA]</scope>
    <source>
        <strain evidence="3">BIHB4019</strain>
    </source>
</reference>